<evidence type="ECO:0000256" key="5">
    <source>
        <dbReference type="ARBA" id="ARBA00048108"/>
    </source>
</evidence>
<dbReference type="STRING" id="1182543.W9XL19"/>
<accession>W9XL19</accession>
<dbReference type="InterPro" id="IPR002761">
    <property type="entry name" value="Diphthami_syn_dom"/>
</dbReference>
<feature type="region of interest" description="Disordered" evidence="6">
    <location>
        <begin position="333"/>
        <end position="354"/>
    </location>
</feature>
<protein>
    <recommendedName>
        <fullName evidence="2">Diphthine--ammonia ligase</fullName>
        <ecNumber evidence="1">6.3.1.14</ecNumber>
    </recommendedName>
    <alternativeName>
        <fullName evidence="3">Diphthamide synthase</fullName>
    </alternativeName>
    <alternativeName>
        <fullName evidence="4">Diphthamide synthetase</fullName>
    </alternativeName>
</protein>
<comment type="caution">
    <text evidence="8">The sequence shown here is derived from an EMBL/GenBank/DDBJ whole genome shotgun (WGS) entry which is preliminary data.</text>
</comment>
<dbReference type="SUPFAM" id="SSF55298">
    <property type="entry name" value="YjgF-like"/>
    <property type="match status" value="2"/>
</dbReference>
<dbReference type="PANTHER" id="PTHR12196:SF2">
    <property type="entry name" value="DIPHTHINE--AMMONIA LIGASE"/>
    <property type="match status" value="1"/>
</dbReference>
<keyword evidence="9" id="KW-1185">Reference proteome</keyword>
<reference evidence="8 9" key="1">
    <citation type="submission" date="2013-03" db="EMBL/GenBank/DDBJ databases">
        <title>The Genome Sequence of Cladophialophora psammophila CBS 110553.</title>
        <authorList>
            <consortium name="The Broad Institute Genomics Platform"/>
            <person name="Cuomo C."/>
            <person name="de Hoog S."/>
            <person name="Gorbushina A."/>
            <person name="Walker B."/>
            <person name="Young S.K."/>
            <person name="Zeng Q."/>
            <person name="Gargeya S."/>
            <person name="Fitzgerald M."/>
            <person name="Haas B."/>
            <person name="Abouelleil A."/>
            <person name="Allen A.W."/>
            <person name="Alvarado L."/>
            <person name="Arachchi H.M."/>
            <person name="Berlin A.M."/>
            <person name="Chapman S.B."/>
            <person name="Gainer-Dewar J."/>
            <person name="Goldberg J."/>
            <person name="Griggs A."/>
            <person name="Gujja S."/>
            <person name="Hansen M."/>
            <person name="Howarth C."/>
            <person name="Imamovic A."/>
            <person name="Ireland A."/>
            <person name="Larimer J."/>
            <person name="McCowan C."/>
            <person name="Murphy C."/>
            <person name="Pearson M."/>
            <person name="Poon T.W."/>
            <person name="Priest M."/>
            <person name="Roberts A."/>
            <person name="Saif S."/>
            <person name="Shea T."/>
            <person name="Sisk P."/>
            <person name="Sykes S."/>
            <person name="Wortman J."/>
            <person name="Nusbaum C."/>
            <person name="Birren B."/>
        </authorList>
    </citation>
    <scope>NUCLEOTIDE SEQUENCE [LARGE SCALE GENOMIC DNA]</scope>
    <source>
        <strain evidence="8 9">CBS 110553</strain>
    </source>
</reference>
<dbReference type="InterPro" id="IPR035959">
    <property type="entry name" value="RutC-like_sf"/>
</dbReference>
<dbReference type="Gene3D" id="3.40.50.620">
    <property type="entry name" value="HUPs"/>
    <property type="match status" value="1"/>
</dbReference>
<feature type="compositionally biased region" description="Basic and acidic residues" evidence="6">
    <location>
        <begin position="340"/>
        <end position="351"/>
    </location>
</feature>
<dbReference type="GO" id="GO:0017183">
    <property type="term" value="P:protein histidyl modification to diphthamide"/>
    <property type="evidence" value="ECO:0007669"/>
    <property type="project" value="TreeGrafter"/>
</dbReference>
<dbReference type="Pfam" id="PF01902">
    <property type="entry name" value="Diphthami_syn_2"/>
    <property type="match status" value="1"/>
</dbReference>
<evidence type="ECO:0000256" key="3">
    <source>
        <dbReference type="ARBA" id="ARBA00029814"/>
    </source>
</evidence>
<dbReference type="Proteomes" id="UP000019471">
    <property type="component" value="Unassembled WGS sequence"/>
</dbReference>
<dbReference type="EMBL" id="AMGX01000008">
    <property type="protein sequence ID" value="EXJ71064.1"/>
    <property type="molecule type" value="Genomic_DNA"/>
</dbReference>
<evidence type="ECO:0000259" key="7">
    <source>
        <dbReference type="Pfam" id="PF01902"/>
    </source>
</evidence>
<dbReference type="HOGENOM" id="CLU_010289_2_0_1"/>
<dbReference type="InterPro" id="IPR006175">
    <property type="entry name" value="YjgF/YER057c/UK114"/>
</dbReference>
<gene>
    <name evidence="8" type="ORF">A1O5_06057</name>
</gene>
<dbReference type="GO" id="GO:0017178">
    <property type="term" value="F:diphthine-ammonia ligase activity"/>
    <property type="evidence" value="ECO:0007669"/>
    <property type="project" value="UniProtKB-EC"/>
</dbReference>
<feature type="compositionally biased region" description="Acidic residues" evidence="6">
    <location>
        <begin position="616"/>
        <end position="626"/>
    </location>
</feature>
<dbReference type="Gene3D" id="3.30.1330.40">
    <property type="entry name" value="RutC-like"/>
    <property type="match status" value="2"/>
</dbReference>
<dbReference type="CDD" id="cd01994">
    <property type="entry name" value="AANH_PF0828-like"/>
    <property type="match status" value="1"/>
</dbReference>
<comment type="catalytic activity">
    <reaction evidence="5">
        <text>diphthine-[translation elongation factor 2] + NH4(+) + ATP = diphthamide-[translation elongation factor 2] + AMP + diphosphate + H(+)</text>
        <dbReference type="Rhea" id="RHEA:19753"/>
        <dbReference type="Rhea" id="RHEA-COMP:10172"/>
        <dbReference type="Rhea" id="RHEA-COMP:10174"/>
        <dbReference type="ChEBI" id="CHEBI:15378"/>
        <dbReference type="ChEBI" id="CHEBI:16692"/>
        <dbReference type="ChEBI" id="CHEBI:28938"/>
        <dbReference type="ChEBI" id="CHEBI:30616"/>
        <dbReference type="ChEBI" id="CHEBI:33019"/>
        <dbReference type="ChEBI" id="CHEBI:82696"/>
        <dbReference type="ChEBI" id="CHEBI:456215"/>
        <dbReference type="EC" id="6.3.1.14"/>
    </reaction>
</comment>
<feature type="domain" description="Diphthamide synthase" evidence="7">
    <location>
        <begin position="71"/>
        <end position="274"/>
    </location>
</feature>
<dbReference type="Pfam" id="PF01042">
    <property type="entry name" value="Ribonuc_L-PSP"/>
    <property type="match status" value="1"/>
</dbReference>
<dbReference type="RefSeq" id="XP_007744843.1">
    <property type="nucleotide sequence ID" value="XM_007746653.1"/>
</dbReference>
<dbReference type="EC" id="6.3.1.14" evidence="1"/>
<dbReference type="OrthoDB" id="686384at2759"/>
<evidence type="ECO:0000256" key="1">
    <source>
        <dbReference type="ARBA" id="ARBA00012089"/>
    </source>
</evidence>
<dbReference type="GeneID" id="19190770"/>
<organism evidence="8 9">
    <name type="scientific">Cladophialophora psammophila CBS 110553</name>
    <dbReference type="NCBI Taxonomy" id="1182543"/>
    <lineage>
        <taxon>Eukaryota</taxon>
        <taxon>Fungi</taxon>
        <taxon>Dikarya</taxon>
        <taxon>Ascomycota</taxon>
        <taxon>Pezizomycotina</taxon>
        <taxon>Eurotiomycetes</taxon>
        <taxon>Chaetothyriomycetidae</taxon>
        <taxon>Chaetothyriales</taxon>
        <taxon>Herpotrichiellaceae</taxon>
        <taxon>Cladophialophora</taxon>
    </lineage>
</organism>
<dbReference type="eggNOG" id="KOG2316">
    <property type="taxonomic scope" value="Eukaryota"/>
</dbReference>
<dbReference type="Gene3D" id="3.90.1490.10">
    <property type="entry name" value="putative n-type atp pyrophosphatase, domain 2"/>
    <property type="match status" value="1"/>
</dbReference>
<feature type="region of interest" description="Disordered" evidence="6">
    <location>
        <begin position="608"/>
        <end position="627"/>
    </location>
</feature>
<proteinExistence type="predicted"/>
<sequence length="866" mass="93400">MSSNSLNVIALISGGKDSLFSILHCLESGHQVVALANLYPGATSVSNERRNASSVEISHGEGQSEEGEDLNSFMYQTVGHSVIPLYEKCLGIPLYRREIMGSAVQMGRYYDASDLGSTLDETEDLIPLLREVMQIHPEANALCSGAILSTYQRTRVESVAVRLGLTPLAYLWQYPALPPPIGRGESLTGLLDDMRAAGCDARIIKIASGGIKESLLWANVADPRTQLRLVNGLRPFFPDHEFWLRGAVLGEGGEYESLAVNGPRRLWRRRIVVPPEQQSTFTGEGGVSYLQLGKPRTEENHADGSETQEESLRVPQLFDPQFQAVVVTVKPQETASVSSDAEKPDEADTQRSRRMLIPSLRPVKCLTSGHVSICNITSGGPSHAESPSSAASQMQHICDDLKSLLGSISSSLDIATGLTPSNIVSTTLLLKDMSNFGAVNPIYASLFRSGEPNPPARVTIACPLPENIEVSLSVLIDAGPRDARRGLHVQSRSYWAPANIGPYSQAICVPVGKQEETQINVHDAGLVEMVHMAGQIPLVPHSMNFLSQAGFLEETALGLQHLWRIGQERGVDMWPWGIAFLESGCTDGPVRPELSCRVWQQAHLTGTRSTKAGMGEEGDEADEGPDAWDLQYNRASTYEASSGEMTVGQHLHLLPDANIFRQDGSSATFVPPFVAAEVVSLPRSAPAEWWSMGIANLPKSPASKPRVSAVRKDRVWGSMAKVTIHPPSYGKSGTIVHLITALVHQRADIAGVESDILNLILPDNESETLSLGPAELVHGTAFITLQAQQEWSRMSGGHLLRNLAVIPCNSLFGSSGVVPSAAAANNLAVSSLPAIEFGTDIQAPAAFYPPLPLGLAVVMRIDQSTM</sequence>
<dbReference type="eggNOG" id="KOG2317">
    <property type="taxonomic scope" value="Eukaryota"/>
</dbReference>
<evidence type="ECO:0000256" key="2">
    <source>
        <dbReference type="ARBA" id="ARBA00018426"/>
    </source>
</evidence>
<dbReference type="AlphaFoldDB" id="W9XL19"/>
<evidence type="ECO:0000313" key="9">
    <source>
        <dbReference type="Proteomes" id="UP000019471"/>
    </source>
</evidence>
<dbReference type="InterPro" id="IPR030662">
    <property type="entry name" value="DPH6/MJ0570"/>
</dbReference>
<dbReference type="PANTHER" id="PTHR12196">
    <property type="entry name" value="DOMAIN OF UNKNOWN FUNCTION 71 DUF71 -CONTAINING PROTEIN"/>
    <property type="match status" value="1"/>
</dbReference>
<evidence type="ECO:0000313" key="8">
    <source>
        <dbReference type="EMBL" id="EXJ71064.1"/>
    </source>
</evidence>
<evidence type="ECO:0000256" key="4">
    <source>
        <dbReference type="ARBA" id="ARBA00031552"/>
    </source>
</evidence>
<dbReference type="CDD" id="cd06155">
    <property type="entry name" value="eu_AANH_C_1"/>
    <property type="match status" value="1"/>
</dbReference>
<dbReference type="SUPFAM" id="SSF52402">
    <property type="entry name" value="Adenine nucleotide alpha hydrolases-like"/>
    <property type="match status" value="1"/>
</dbReference>
<dbReference type="InterPro" id="IPR014729">
    <property type="entry name" value="Rossmann-like_a/b/a_fold"/>
</dbReference>
<name>W9XL19_9EURO</name>
<evidence type="ECO:0000256" key="6">
    <source>
        <dbReference type="SAM" id="MobiDB-lite"/>
    </source>
</evidence>